<reference evidence="1" key="1">
    <citation type="submission" date="2018-11" db="EMBL/GenBank/DDBJ databases">
        <authorList>
            <consortium name="Pathogen Informatics"/>
        </authorList>
    </citation>
    <scope>NUCLEOTIDE SEQUENCE</scope>
</reference>
<protein>
    <submittedName>
        <fullName evidence="1">Uncharacterized protein</fullName>
    </submittedName>
</protein>
<accession>A0A448XKT2</accession>
<sequence>MFVFHKRCVLLVNLLRRHHTRCSPCSPPYRVSDLTRASRPDLPHGPLGPIIRFRVDRFHSVPAPTPA</sequence>
<dbReference type="Proteomes" id="UP000784294">
    <property type="component" value="Unassembled WGS sequence"/>
</dbReference>
<gene>
    <name evidence="1" type="ORF">PXEA_LOCUS32487</name>
</gene>
<keyword evidence="2" id="KW-1185">Reference proteome</keyword>
<comment type="caution">
    <text evidence="1">The sequence shown here is derived from an EMBL/GenBank/DDBJ whole genome shotgun (WGS) entry which is preliminary data.</text>
</comment>
<evidence type="ECO:0000313" key="2">
    <source>
        <dbReference type="Proteomes" id="UP000784294"/>
    </source>
</evidence>
<evidence type="ECO:0000313" key="1">
    <source>
        <dbReference type="EMBL" id="VEL39047.1"/>
    </source>
</evidence>
<organism evidence="1 2">
    <name type="scientific">Protopolystoma xenopodis</name>
    <dbReference type="NCBI Taxonomy" id="117903"/>
    <lineage>
        <taxon>Eukaryota</taxon>
        <taxon>Metazoa</taxon>
        <taxon>Spiralia</taxon>
        <taxon>Lophotrochozoa</taxon>
        <taxon>Platyhelminthes</taxon>
        <taxon>Monogenea</taxon>
        <taxon>Polyopisthocotylea</taxon>
        <taxon>Polystomatidea</taxon>
        <taxon>Polystomatidae</taxon>
        <taxon>Protopolystoma</taxon>
    </lineage>
</organism>
<name>A0A448XKT2_9PLAT</name>
<dbReference type="EMBL" id="CAAALY010259901">
    <property type="protein sequence ID" value="VEL39047.1"/>
    <property type="molecule type" value="Genomic_DNA"/>
</dbReference>
<dbReference type="AlphaFoldDB" id="A0A448XKT2"/>
<proteinExistence type="predicted"/>